<dbReference type="SUPFAM" id="SSF53850">
    <property type="entry name" value="Periplasmic binding protein-like II"/>
    <property type="match status" value="1"/>
</dbReference>
<proteinExistence type="predicted"/>
<accession>A0A2T1KU78</accession>
<keyword evidence="3" id="KW-1185">Reference proteome</keyword>
<dbReference type="PANTHER" id="PTHR38834">
    <property type="entry name" value="PERIPLASMIC SUBSTRATE BINDING PROTEIN FAMILY 3"/>
    <property type="match status" value="1"/>
</dbReference>
<organism evidence="2 3">
    <name type="scientific">Marinobacter fuscus</name>
    <dbReference type="NCBI Taxonomy" id="2109942"/>
    <lineage>
        <taxon>Bacteria</taxon>
        <taxon>Pseudomonadati</taxon>
        <taxon>Pseudomonadota</taxon>
        <taxon>Gammaproteobacteria</taxon>
        <taxon>Pseudomonadales</taxon>
        <taxon>Marinobacteraceae</taxon>
        <taxon>Marinobacter</taxon>
    </lineage>
</organism>
<dbReference type="AlphaFoldDB" id="A0A2T1KU78"/>
<sequence>MLAFSVFSIPVWGSEKLYIYTENFPPYNMSSTGLAFEHNGEGVDGLCTERVKAILKAASVDHVIKLRNWDYGYNRAQNKKNHGIFCTTYTESRASQFKWVGPLASNLWTIFAPPGTNLKIDKLEDTRGMLYAGYRGDVMTEYLKERGYKVSEMESDDLNPKRLELGQVDLWIAERLAGPFFASQQNVEGLVPVFSFNNVDLYLAMNLDTPDDVIQKLNEGLEIIKKNGLYEAIGTKYGL</sequence>
<name>A0A2T1KU78_9GAMM</name>
<gene>
    <name evidence="2" type="ORF">C7H09_02930</name>
</gene>
<reference evidence="2 3" key="1">
    <citation type="submission" date="2018-03" db="EMBL/GenBank/DDBJ databases">
        <title>Marinobacter brunus sp. nov., a marine bacterium of Gamma-proteobacteria isolated from the surface seawater of the South China Sea.</title>
        <authorList>
            <person name="Cheng H."/>
            <person name="Wu Y.-H."/>
            <person name="Xamxidin M."/>
            <person name="Xu X.-W."/>
        </authorList>
    </citation>
    <scope>NUCLEOTIDE SEQUENCE [LARGE SCALE GENOMIC DNA]</scope>
    <source>
        <strain evidence="2 3">NH169-3</strain>
    </source>
</reference>
<evidence type="ECO:0000259" key="1">
    <source>
        <dbReference type="Pfam" id="PF00497"/>
    </source>
</evidence>
<protein>
    <submittedName>
        <fullName evidence="2">Amino acid ABC transporter substrate-binding protein</fullName>
    </submittedName>
</protein>
<dbReference type="OrthoDB" id="8587856at2"/>
<feature type="domain" description="Solute-binding protein family 3/N-terminal" evidence="1">
    <location>
        <begin position="22"/>
        <end position="238"/>
    </location>
</feature>
<dbReference type="Gene3D" id="3.40.190.10">
    <property type="entry name" value="Periplasmic binding protein-like II"/>
    <property type="match status" value="2"/>
</dbReference>
<dbReference type="PANTHER" id="PTHR38834:SF3">
    <property type="entry name" value="SOLUTE-BINDING PROTEIN FAMILY 3_N-TERMINAL DOMAIN-CONTAINING PROTEIN"/>
    <property type="match status" value="1"/>
</dbReference>
<dbReference type="EMBL" id="PXNP01000009">
    <property type="protein sequence ID" value="PSF13639.1"/>
    <property type="molecule type" value="Genomic_DNA"/>
</dbReference>
<dbReference type="Pfam" id="PF00497">
    <property type="entry name" value="SBP_bac_3"/>
    <property type="match status" value="1"/>
</dbReference>
<evidence type="ECO:0000313" key="3">
    <source>
        <dbReference type="Proteomes" id="UP000239866"/>
    </source>
</evidence>
<evidence type="ECO:0000313" key="2">
    <source>
        <dbReference type="EMBL" id="PSF13639.1"/>
    </source>
</evidence>
<comment type="caution">
    <text evidence="2">The sequence shown here is derived from an EMBL/GenBank/DDBJ whole genome shotgun (WGS) entry which is preliminary data.</text>
</comment>
<dbReference type="InterPro" id="IPR001638">
    <property type="entry name" value="Solute-binding_3/MltF_N"/>
</dbReference>
<dbReference type="Proteomes" id="UP000239866">
    <property type="component" value="Unassembled WGS sequence"/>
</dbReference>